<dbReference type="InterPro" id="IPR001757">
    <property type="entry name" value="P_typ_ATPase"/>
</dbReference>
<dbReference type="SMART" id="SM00831">
    <property type="entry name" value="Cation_ATPase_N"/>
    <property type="match status" value="1"/>
</dbReference>
<dbReference type="CDD" id="cd00371">
    <property type="entry name" value="HMA"/>
    <property type="match status" value="1"/>
</dbReference>
<dbReference type="InterPro" id="IPR023214">
    <property type="entry name" value="HAD_sf"/>
</dbReference>
<dbReference type="Gene3D" id="2.70.150.10">
    <property type="entry name" value="Calcium-transporting ATPase, cytoplasmic transduction domain A"/>
    <property type="match status" value="1"/>
</dbReference>
<evidence type="ECO:0000256" key="10">
    <source>
        <dbReference type="ARBA" id="ARBA00049360"/>
    </source>
</evidence>
<keyword evidence="8" id="KW-1133">Transmembrane helix</keyword>
<feature type="domain" description="HMA" evidence="12">
    <location>
        <begin position="83"/>
        <end position="152"/>
    </location>
</feature>
<dbReference type="InterPro" id="IPR036412">
    <property type="entry name" value="HAD-like_sf"/>
</dbReference>
<evidence type="ECO:0000259" key="12">
    <source>
        <dbReference type="PROSITE" id="PS50846"/>
    </source>
</evidence>
<dbReference type="PROSITE" id="PS00154">
    <property type="entry name" value="ATPASE_E1_E2"/>
    <property type="match status" value="1"/>
</dbReference>
<dbReference type="InterPro" id="IPR006121">
    <property type="entry name" value="HMA_dom"/>
</dbReference>
<dbReference type="EMBL" id="BAAAYK010000038">
    <property type="protein sequence ID" value="GAA3358546.1"/>
    <property type="molecule type" value="Genomic_DNA"/>
</dbReference>
<dbReference type="InterPro" id="IPR059000">
    <property type="entry name" value="ATPase_P-type_domA"/>
</dbReference>
<name>A0ABP6RS34_9PSEU</name>
<keyword evidence="6" id="KW-0460">Magnesium</keyword>
<dbReference type="InterPro" id="IPR018303">
    <property type="entry name" value="ATPase_P-typ_P_site"/>
</dbReference>
<dbReference type="SUPFAM" id="SSF81665">
    <property type="entry name" value="Calcium ATPase, transmembrane domain M"/>
    <property type="match status" value="1"/>
</dbReference>
<dbReference type="SUPFAM" id="SSF56784">
    <property type="entry name" value="HAD-like"/>
    <property type="match status" value="1"/>
</dbReference>
<keyword evidence="5" id="KW-0067">ATP-binding</keyword>
<evidence type="ECO:0000313" key="13">
    <source>
        <dbReference type="EMBL" id="GAA3358546.1"/>
    </source>
</evidence>
<dbReference type="Gene3D" id="3.40.1110.10">
    <property type="entry name" value="Calcium-transporting ATPase, cytoplasmic domain N"/>
    <property type="match status" value="1"/>
</dbReference>
<accession>A0ABP6RS34</accession>
<protein>
    <submittedName>
        <fullName evidence="13">Cation-translocating P-type ATPase</fullName>
    </submittedName>
</protein>
<dbReference type="Gene3D" id="3.40.50.1000">
    <property type="entry name" value="HAD superfamily/HAD-like"/>
    <property type="match status" value="2"/>
</dbReference>
<dbReference type="Pfam" id="PF00689">
    <property type="entry name" value="Cation_ATPase_C"/>
    <property type="match status" value="1"/>
</dbReference>
<dbReference type="SFLD" id="SFLDS00003">
    <property type="entry name" value="Haloacid_Dehalogenase"/>
    <property type="match status" value="1"/>
</dbReference>
<gene>
    <name evidence="13" type="ORF">GCM10020366_31050</name>
</gene>
<dbReference type="NCBIfam" id="TIGR01494">
    <property type="entry name" value="ATPase_P-type"/>
    <property type="match status" value="1"/>
</dbReference>
<evidence type="ECO:0000256" key="9">
    <source>
        <dbReference type="ARBA" id="ARBA00023136"/>
    </source>
</evidence>
<keyword evidence="4" id="KW-0547">Nucleotide-binding</keyword>
<dbReference type="InterPro" id="IPR023298">
    <property type="entry name" value="ATPase_P-typ_TM_dom_sf"/>
</dbReference>
<sequence>MPGTAHRTAPVPGPASRAGAVRAAPGTSRPAHRVRRRDARLERGSMPFGALLSRAAHLAAPVLDAVRNTGSPPLNRRTYSRHGRTHLEVRGLHLPESAGAARDLRARLSEVDGVASVEVNAVLGRVLVHHDAEQVGCAVLAEVVDAVERDHDLAGLGSSPAGVAHPGNPDALMRDVGAFGLSVLGLGYSAVAGLLPFRPASPLIPAAVSLADAVPWLREGAERTLGSTGAEAALAVGGAVTQGLSQNPLAVFSDLSARFCSAREGIARQQAWRRWEETTPPGAHESTAISTEPRPVKLPDGPVEQVSNLAGAFALGGYGTVLAATRDQRRALATMLAAIPKPAKTGREGFAAQLTTALSARGTLVLEPKALRKLDRVDTVVLDAPALLTGRRVVDEVLPLDSDADATRLFAHAAELVDPQRPKARRSRGKWSCAPLDGRAAQLPGRVQAELRAHRDRGAVLLELRRNDEAVAVVVVIDELDPLAEALAEAARAAGTAVLAGIGSKLDRRITVDDVVHGGTRLAASVRRLQQDGRVVAVLSTRAHAALAAADVGIGIAEDDQPMPWGADLLSPNRSEAHSALCAVAEARTASKHAAALCAGGACLGVLFGALGPSAGAPARAGLPVHAANLFALGTGTLAGFQAGERPPPAPHQRTPWHALPGRAVLGLLDSSVDGLSAAVARRRRRAQPQRADRGIGVVGATLEGLVNPMTPVLVAGAVVSAGLGSAVDAVLITGVLGISALIDGVQRIATDRELARLLDAGQLPAHVRRDGATSTVPADQLVPGDVVELRSGDGVPADCRVLAAEYLEVDESSLTGESALVVKTPEATSAAALGDRTGMLYQGTTVATGTATAVVVATGAATEVGRTTGEDGHPTGAAGGVEARLAELTRQILPLSVGAGGALLAVDLLRGTPLRATVGRAVGLAVAAVPEGLPFVATLAELAAARRLARRGVLVRSPATIEALGRVDALCFDKTGTLTQGRITLGQVSDGTRSSTPDRLDAAGRAVVEAAVRANPQAEGDQPLPHLTDRAVLEGALAAGIDPNDREVLADLPFEPSRSFHATRTRGPDGVELHVKGAPEVVLERCTRWRGAEFDAPARAEVEREIERLALLGYRLLAVAEKAAPDDTGSELDDAEVYGLDFVGLLGLADPVHPTAAEAVSRLRRAGVDVIMITGDHPSTAEAIAAELGMLGGKRVLHGAELDELDDEELAAELPAVSVFARVSPAQKARIVRLLRADGRTVAMTGDGANDVPAIKLAHVGIALGSRATPAARESADLVVADDRIETITDGIVEGRGMWASVHDALSMLLGGNLGEIGYAVGSGFFGGDAGLNARQLLVVNMLTDVLPAIAIAVRPPPHATPERLLAEGPDASLGKALTEAVYLRAAATAGAAGLAWALARPVSTAAQARTTGLVALVAAQLAQTLAVRGRTRLVLASGAVSLVVLFGVVQVPGLSRFFGSSPLLPHQWCIAVGSAIGTTTAVVLWQRPPADSSPAEPRALPAAEEEPAEPAPDEITEGADGPVVDGEVLPPPRAARNGADRGIPTGSAPLATTPG</sequence>
<keyword evidence="9" id="KW-0472">Membrane</keyword>
<evidence type="ECO:0000256" key="5">
    <source>
        <dbReference type="ARBA" id="ARBA00022840"/>
    </source>
</evidence>
<dbReference type="SFLD" id="SFLDG00002">
    <property type="entry name" value="C1.7:_P-type_atpase_like"/>
    <property type="match status" value="1"/>
</dbReference>
<dbReference type="InterPro" id="IPR008250">
    <property type="entry name" value="ATPase_P-typ_transduc_dom_A_sf"/>
</dbReference>
<dbReference type="InterPro" id="IPR036163">
    <property type="entry name" value="HMA_dom_sf"/>
</dbReference>
<dbReference type="PANTHER" id="PTHR24093:SF513">
    <property type="entry name" value="CATION-TRANSPORTING ATPASE I-RELATED"/>
    <property type="match status" value="1"/>
</dbReference>
<evidence type="ECO:0000256" key="2">
    <source>
        <dbReference type="ARBA" id="ARBA00022692"/>
    </source>
</evidence>
<dbReference type="Gene3D" id="1.20.1110.10">
    <property type="entry name" value="Calcium-transporting ATPase, transmembrane domain"/>
    <property type="match status" value="2"/>
</dbReference>
<keyword evidence="2" id="KW-0812">Transmembrane</keyword>
<dbReference type="PRINTS" id="PR00119">
    <property type="entry name" value="CATATPASE"/>
</dbReference>
<dbReference type="Proteomes" id="UP001500483">
    <property type="component" value="Unassembled WGS sequence"/>
</dbReference>
<organism evidence="13 14">
    <name type="scientific">Saccharopolyspora gregorii</name>
    <dbReference type="NCBI Taxonomy" id="33914"/>
    <lineage>
        <taxon>Bacteria</taxon>
        <taxon>Bacillati</taxon>
        <taxon>Actinomycetota</taxon>
        <taxon>Actinomycetes</taxon>
        <taxon>Pseudonocardiales</taxon>
        <taxon>Pseudonocardiaceae</taxon>
        <taxon>Saccharopolyspora</taxon>
    </lineage>
</organism>
<dbReference type="InterPro" id="IPR004014">
    <property type="entry name" value="ATPase_P-typ_cation-transptr_N"/>
</dbReference>
<evidence type="ECO:0000256" key="4">
    <source>
        <dbReference type="ARBA" id="ARBA00022741"/>
    </source>
</evidence>
<dbReference type="InterPro" id="IPR044492">
    <property type="entry name" value="P_typ_ATPase_HD_dom"/>
</dbReference>
<dbReference type="PRINTS" id="PR00120">
    <property type="entry name" value="HATPASE"/>
</dbReference>
<comment type="caution">
    <text evidence="13">The sequence shown here is derived from an EMBL/GenBank/DDBJ whole genome shotgun (WGS) entry which is preliminary data.</text>
</comment>
<keyword evidence="14" id="KW-1185">Reference proteome</keyword>
<dbReference type="Pfam" id="PF00122">
    <property type="entry name" value="E1-E2_ATPase"/>
    <property type="match status" value="1"/>
</dbReference>
<evidence type="ECO:0000313" key="14">
    <source>
        <dbReference type="Proteomes" id="UP001500483"/>
    </source>
</evidence>
<dbReference type="InterPro" id="IPR006068">
    <property type="entry name" value="ATPase_P-typ_cation-transptr_C"/>
</dbReference>
<dbReference type="PANTHER" id="PTHR24093">
    <property type="entry name" value="CATION TRANSPORTING ATPASE"/>
    <property type="match status" value="1"/>
</dbReference>
<evidence type="ECO:0000256" key="8">
    <source>
        <dbReference type="ARBA" id="ARBA00022989"/>
    </source>
</evidence>
<keyword evidence="7" id="KW-1278">Translocase</keyword>
<evidence type="ECO:0000256" key="3">
    <source>
        <dbReference type="ARBA" id="ARBA00022723"/>
    </source>
</evidence>
<feature type="region of interest" description="Disordered" evidence="11">
    <location>
        <begin position="1"/>
        <end position="37"/>
    </location>
</feature>
<evidence type="ECO:0000256" key="7">
    <source>
        <dbReference type="ARBA" id="ARBA00022967"/>
    </source>
</evidence>
<dbReference type="SUPFAM" id="SSF55008">
    <property type="entry name" value="HMA, heavy metal-associated domain"/>
    <property type="match status" value="1"/>
</dbReference>
<dbReference type="Pfam" id="PF00702">
    <property type="entry name" value="Hydrolase"/>
    <property type="match status" value="1"/>
</dbReference>
<evidence type="ECO:0000256" key="11">
    <source>
        <dbReference type="SAM" id="MobiDB-lite"/>
    </source>
</evidence>
<evidence type="ECO:0000256" key="1">
    <source>
        <dbReference type="ARBA" id="ARBA00004651"/>
    </source>
</evidence>
<feature type="compositionally biased region" description="Acidic residues" evidence="11">
    <location>
        <begin position="1505"/>
        <end position="1519"/>
    </location>
</feature>
<dbReference type="SUPFAM" id="SSF81653">
    <property type="entry name" value="Calcium ATPase, transduction domain A"/>
    <property type="match status" value="1"/>
</dbReference>
<dbReference type="PROSITE" id="PS50846">
    <property type="entry name" value="HMA_2"/>
    <property type="match status" value="1"/>
</dbReference>
<feature type="region of interest" description="Disordered" evidence="11">
    <location>
        <begin position="277"/>
        <end position="296"/>
    </location>
</feature>
<comment type="subcellular location">
    <subcellularLocation>
        <location evidence="1">Cell membrane</location>
        <topology evidence="1">Multi-pass membrane protein</topology>
    </subcellularLocation>
</comment>
<comment type="catalytic activity">
    <reaction evidence="10">
        <text>ATP + H2O = ADP + phosphate + H(+)</text>
        <dbReference type="Rhea" id="RHEA:13065"/>
        <dbReference type="ChEBI" id="CHEBI:15377"/>
        <dbReference type="ChEBI" id="CHEBI:15378"/>
        <dbReference type="ChEBI" id="CHEBI:30616"/>
        <dbReference type="ChEBI" id="CHEBI:43474"/>
        <dbReference type="ChEBI" id="CHEBI:456216"/>
    </reaction>
</comment>
<dbReference type="InterPro" id="IPR023299">
    <property type="entry name" value="ATPase_P-typ_cyto_dom_N"/>
</dbReference>
<proteinExistence type="predicted"/>
<dbReference type="SFLD" id="SFLDF00027">
    <property type="entry name" value="p-type_atpase"/>
    <property type="match status" value="1"/>
</dbReference>
<feature type="region of interest" description="Disordered" evidence="11">
    <location>
        <begin position="1490"/>
        <end position="1557"/>
    </location>
</feature>
<keyword evidence="3" id="KW-0479">Metal-binding</keyword>
<evidence type="ECO:0000256" key="6">
    <source>
        <dbReference type="ARBA" id="ARBA00022842"/>
    </source>
</evidence>
<reference evidence="14" key="1">
    <citation type="journal article" date="2019" name="Int. J. Syst. Evol. Microbiol.">
        <title>The Global Catalogue of Microorganisms (GCM) 10K type strain sequencing project: providing services to taxonomists for standard genome sequencing and annotation.</title>
        <authorList>
            <consortium name="The Broad Institute Genomics Platform"/>
            <consortium name="The Broad Institute Genome Sequencing Center for Infectious Disease"/>
            <person name="Wu L."/>
            <person name="Ma J."/>
        </authorList>
    </citation>
    <scope>NUCLEOTIDE SEQUENCE [LARGE SCALE GENOMIC DNA]</scope>
    <source>
        <strain evidence="14">JCM 9687</strain>
    </source>
</reference>